<evidence type="ECO:0000313" key="4">
    <source>
        <dbReference type="EMBL" id="EGD75368.1"/>
    </source>
</evidence>
<feature type="compositionally biased region" description="Low complexity" evidence="3">
    <location>
        <begin position="120"/>
        <end position="134"/>
    </location>
</feature>
<feature type="region of interest" description="Disordered" evidence="3">
    <location>
        <begin position="1"/>
        <end position="25"/>
    </location>
</feature>
<dbReference type="RefSeq" id="XP_004991825.1">
    <property type="nucleotide sequence ID" value="XM_004991768.1"/>
</dbReference>
<feature type="compositionally biased region" description="Basic and acidic residues" evidence="3">
    <location>
        <begin position="1"/>
        <end position="22"/>
    </location>
</feature>
<evidence type="ECO:0000313" key="5">
    <source>
        <dbReference type="Proteomes" id="UP000007799"/>
    </source>
</evidence>
<dbReference type="GO" id="GO:0016197">
    <property type="term" value="P:endosomal transport"/>
    <property type="evidence" value="ECO:0007669"/>
    <property type="project" value="TreeGrafter"/>
</dbReference>
<dbReference type="OrthoDB" id="20018at2759"/>
<dbReference type="OMA" id="WMKIMEY"/>
<dbReference type="PANTHER" id="PTHR13073:SF0">
    <property type="entry name" value="BIOGENESIS OF LYSOSOME-RELATED ORGANELLES COMPLEX 1 SUBUNIT 1"/>
    <property type="match status" value="1"/>
</dbReference>
<accession>F2UFU0</accession>
<dbReference type="Pfam" id="PF06320">
    <property type="entry name" value="GCN5L1"/>
    <property type="match status" value="1"/>
</dbReference>
<feature type="compositionally biased region" description="Polar residues" evidence="3">
    <location>
        <begin position="136"/>
        <end position="149"/>
    </location>
</feature>
<dbReference type="eggNOG" id="KOG3390">
    <property type="taxonomic scope" value="Eukaryota"/>
</dbReference>
<dbReference type="KEGG" id="sre:PTSG_06445"/>
<evidence type="ECO:0000256" key="2">
    <source>
        <dbReference type="ARBA" id="ARBA00019577"/>
    </source>
</evidence>
<evidence type="ECO:0000256" key="3">
    <source>
        <dbReference type="SAM" id="MobiDB-lite"/>
    </source>
</evidence>
<dbReference type="InParanoid" id="F2UFU0"/>
<dbReference type="FunCoup" id="F2UFU0">
    <property type="interactions" value="248"/>
</dbReference>
<feature type="region of interest" description="Disordered" evidence="3">
    <location>
        <begin position="116"/>
        <end position="149"/>
    </location>
</feature>
<reference evidence="4" key="1">
    <citation type="submission" date="2009-08" db="EMBL/GenBank/DDBJ databases">
        <title>Annotation of Salpingoeca rosetta.</title>
        <authorList>
            <consortium name="The Broad Institute Genome Sequencing Platform"/>
            <person name="Russ C."/>
            <person name="Cuomo C."/>
            <person name="Burger G."/>
            <person name="Gray M.W."/>
            <person name="Holland P.W.H."/>
            <person name="King N."/>
            <person name="Lang F.B.F."/>
            <person name="Roger A.J."/>
            <person name="Ruiz-Trillo I."/>
            <person name="Young S.K."/>
            <person name="Zeng Q."/>
            <person name="Gargeya S."/>
            <person name="Alvarado L."/>
            <person name="Berlin A."/>
            <person name="Chapman S.B."/>
            <person name="Chen Z."/>
            <person name="Freedman E."/>
            <person name="Gellesch M."/>
            <person name="Goldberg J."/>
            <person name="Griggs A."/>
            <person name="Gujja S."/>
            <person name="Heilman E."/>
            <person name="Heiman D."/>
            <person name="Howarth C."/>
            <person name="Mehta T."/>
            <person name="Neiman D."/>
            <person name="Pearson M."/>
            <person name="Roberts A."/>
            <person name="Saif S."/>
            <person name="Shea T."/>
            <person name="Shenoy N."/>
            <person name="Sisk P."/>
            <person name="Stolte C."/>
            <person name="Sykes S."/>
            <person name="White J."/>
            <person name="Yandava C."/>
            <person name="Haas B."/>
            <person name="Nusbaum C."/>
            <person name="Birren B."/>
        </authorList>
    </citation>
    <scope>NUCLEOTIDE SEQUENCE [LARGE SCALE GENOMIC DNA]</scope>
    <source>
        <strain evidence="4">ATCC 50818</strain>
    </source>
</reference>
<evidence type="ECO:0000256" key="1">
    <source>
        <dbReference type="ARBA" id="ARBA00007133"/>
    </source>
</evidence>
<dbReference type="GeneID" id="16072385"/>
<dbReference type="STRING" id="946362.F2UFU0"/>
<protein>
    <recommendedName>
        <fullName evidence="2">Biogenesis of lysosome-related organelles complex 1 subunit 1</fullName>
    </recommendedName>
</protein>
<keyword evidence="5" id="KW-1185">Reference proteome</keyword>
<dbReference type="AlphaFoldDB" id="F2UFU0"/>
<dbReference type="EMBL" id="GL832972">
    <property type="protein sequence ID" value="EGD75368.1"/>
    <property type="molecule type" value="Genomic_DNA"/>
</dbReference>
<proteinExistence type="inferred from homology"/>
<sequence length="149" mass="16027">MLSDLVREHSEAKARAKAEAAEAKASASQHLQELAAAVVADLNTEVSQVFANQQHIDKEIQAMQAALAKQKRTAAKWATSVKKFNQALKEIGDVENWAATLENDMRKVVDAIQIAKRGNSSQQAQQQAHAPAASEQGAQDQQDVPASTA</sequence>
<dbReference type="PANTHER" id="PTHR13073">
    <property type="entry name" value="BLOC-1 COMPLEX SUBUNIT 1"/>
    <property type="match status" value="1"/>
</dbReference>
<dbReference type="GO" id="GO:0031083">
    <property type="term" value="C:BLOC-1 complex"/>
    <property type="evidence" value="ECO:0007669"/>
    <property type="project" value="InterPro"/>
</dbReference>
<dbReference type="InterPro" id="IPR009395">
    <property type="entry name" value="BLOC1S1"/>
</dbReference>
<name>F2UFU0_SALR5</name>
<organism evidence="5">
    <name type="scientific">Salpingoeca rosetta (strain ATCC 50818 / BSB-021)</name>
    <dbReference type="NCBI Taxonomy" id="946362"/>
    <lineage>
        <taxon>Eukaryota</taxon>
        <taxon>Choanoflagellata</taxon>
        <taxon>Craspedida</taxon>
        <taxon>Salpingoecidae</taxon>
        <taxon>Salpingoeca</taxon>
    </lineage>
</organism>
<gene>
    <name evidence="4" type="ORF">PTSG_06445</name>
</gene>
<comment type="similarity">
    <text evidence="1">Belongs to the BLOC1S1 family.</text>
</comment>
<dbReference type="Proteomes" id="UP000007799">
    <property type="component" value="Unassembled WGS sequence"/>
</dbReference>